<reference evidence="1 2" key="1">
    <citation type="journal article" date="2006" name="Science">
        <title>The genome of black cottonwood, Populus trichocarpa (Torr. &amp; Gray).</title>
        <authorList>
            <person name="Tuskan G.A."/>
            <person name="Difazio S."/>
            <person name="Jansson S."/>
            <person name="Bohlmann J."/>
            <person name="Grigoriev I."/>
            <person name="Hellsten U."/>
            <person name="Putnam N."/>
            <person name="Ralph S."/>
            <person name="Rombauts S."/>
            <person name="Salamov A."/>
            <person name="Schein J."/>
            <person name="Sterck L."/>
            <person name="Aerts A."/>
            <person name="Bhalerao R.R."/>
            <person name="Bhalerao R.P."/>
            <person name="Blaudez D."/>
            <person name="Boerjan W."/>
            <person name="Brun A."/>
            <person name="Brunner A."/>
            <person name="Busov V."/>
            <person name="Campbell M."/>
            <person name="Carlson J."/>
            <person name="Chalot M."/>
            <person name="Chapman J."/>
            <person name="Chen G.L."/>
            <person name="Cooper D."/>
            <person name="Coutinho P.M."/>
            <person name="Couturier J."/>
            <person name="Covert S."/>
            <person name="Cronk Q."/>
            <person name="Cunningham R."/>
            <person name="Davis J."/>
            <person name="Degroeve S."/>
            <person name="Dejardin A."/>
            <person name="Depamphilis C."/>
            <person name="Detter J."/>
            <person name="Dirks B."/>
            <person name="Dubchak I."/>
            <person name="Duplessis S."/>
            <person name="Ehlting J."/>
            <person name="Ellis B."/>
            <person name="Gendler K."/>
            <person name="Goodstein D."/>
            <person name="Gribskov M."/>
            <person name="Grimwood J."/>
            <person name="Groover A."/>
            <person name="Gunter L."/>
            <person name="Hamberger B."/>
            <person name="Heinze B."/>
            <person name="Helariutta Y."/>
            <person name="Henrissat B."/>
            <person name="Holligan D."/>
            <person name="Holt R."/>
            <person name="Huang W."/>
            <person name="Islam-Faridi N."/>
            <person name="Jones S."/>
            <person name="Jones-Rhoades M."/>
            <person name="Jorgensen R."/>
            <person name="Joshi C."/>
            <person name="Kangasjarvi J."/>
            <person name="Karlsson J."/>
            <person name="Kelleher C."/>
            <person name="Kirkpatrick R."/>
            <person name="Kirst M."/>
            <person name="Kohler A."/>
            <person name="Kalluri U."/>
            <person name="Larimer F."/>
            <person name="Leebens-Mack J."/>
            <person name="Leple J.C."/>
            <person name="Locascio P."/>
            <person name="Lou Y."/>
            <person name="Lucas S."/>
            <person name="Martin F."/>
            <person name="Montanini B."/>
            <person name="Napoli C."/>
            <person name="Nelson D.R."/>
            <person name="Nelson C."/>
            <person name="Nieminen K."/>
            <person name="Nilsson O."/>
            <person name="Pereda V."/>
            <person name="Peter G."/>
            <person name="Philippe R."/>
            <person name="Pilate G."/>
            <person name="Poliakov A."/>
            <person name="Razumovskaya J."/>
            <person name="Richardson P."/>
            <person name="Rinaldi C."/>
            <person name="Ritland K."/>
            <person name="Rouze P."/>
            <person name="Ryaboy D."/>
            <person name="Schmutz J."/>
            <person name="Schrader J."/>
            <person name="Segerman B."/>
            <person name="Shin H."/>
            <person name="Siddiqui A."/>
            <person name="Sterky F."/>
            <person name="Terry A."/>
            <person name="Tsai C.J."/>
            <person name="Uberbacher E."/>
            <person name="Unneberg P."/>
            <person name="Vahala J."/>
            <person name="Wall K."/>
            <person name="Wessler S."/>
            <person name="Yang G."/>
            <person name="Yin T."/>
            <person name="Douglas C."/>
            <person name="Marra M."/>
            <person name="Sandberg G."/>
            <person name="Van de Peer Y."/>
            <person name="Rokhsar D."/>
        </authorList>
    </citation>
    <scope>NUCLEOTIDE SEQUENCE [LARGE SCALE GENOMIC DNA]</scope>
    <source>
        <strain evidence="2">cv. Nisqually</strain>
    </source>
</reference>
<dbReference type="Proteomes" id="UP000006729">
    <property type="component" value="Chromosome 6"/>
</dbReference>
<dbReference type="InParanoid" id="U5G8K6"/>
<proteinExistence type="predicted"/>
<accession>U5G8K6</accession>
<keyword evidence="2" id="KW-1185">Reference proteome</keyword>
<name>U5G8K6_POPTR</name>
<dbReference type="EMBL" id="CM009295">
    <property type="protein sequence ID" value="PNT32765.1"/>
    <property type="molecule type" value="Genomic_DNA"/>
</dbReference>
<organism evidence="1 2">
    <name type="scientific">Populus trichocarpa</name>
    <name type="common">Western balsam poplar</name>
    <name type="synonym">Populus balsamifera subsp. trichocarpa</name>
    <dbReference type="NCBI Taxonomy" id="3694"/>
    <lineage>
        <taxon>Eukaryota</taxon>
        <taxon>Viridiplantae</taxon>
        <taxon>Streptophyta</taxon>
        <taxon>Embryophyta</taxon>
        <taxon>Tracheophyta</taxon>
        <taxon>Spermatophyta</taxon>
        <taxon>Magnoliopsida</taxon>
        <taxon>eudicotyledons</taxon>
        <taxon>Gunneridae</taxon>
        <taxon>Pentapetalae</taxon>
        <taxon>rosids</taxon>
        <taxon>fabids</taxon>
        <taxon>Malpighiales</taxon>
        <taxon>Salicaceae</taxon>
        <taxon>Saliceae</taxon>
        <taxon>Populus</taxon>
    </lineage>
</organism>
<evidence type="ECO:0000313" key="2">
    <source>
        <dbReference type="Proteomes" id="UP000006729"/>
    </source>
</evidence>
<gene>
    <name evidence="1" type="ORF">POPTR_006G206600</name>
</gene>
<evidence type="ECO:0000313" key="1">
    <source>
        <dbReference type="EMBL" id="PNT32765.1"/>
    </source>
</evidence>
<dbReference type="HOGENOM" id="CLU_2594297_0_0_1"/>
<protein>
    <submittedName>
        <fullName evidence="1">Uncharacterized protein</fullName>
    </submittedName>
</protein>
<sequence>MASMEEIVFEGINRNTTLEMVSTEAKSEEVILEEEDVLAEAAIYLGSDDSMYVSRVNFVIDEGLNTINRDLKKDIKELVS</sequence>
<dbReference type="AlphaFoldDB" id="U5G8K6"/>